<dbReference type="AlphaFoldDB" id="A0A2J6TME8"/>
<proteinExistence type="predicted"/>
<dbReference type="RefSeq" id="XP_024741095.1">
    <property type="nucleotide sequence ID" value="XM_024879526.1"/>
</dbReference>
<protein>
    <submittedName>
        <fullName evidence="2">Uncharacterized protein</fullName>
    </submittedName>
</protein>
<keyword evidence="1" id="KW-0812">Transmembrane</keyword>
<keyword evidence="1" id="KW-0472">Membrane</keyword>
<sequence length="82" mass="9195">MTPIPCLSCGSKRHAGLQSNGRTNYIASFSSPIFAPLLKQWTFVLSPFVARGPLSTERHEDLKANVIFLLVCLPVFLPWIFF</sequence>
<reference evidence="2 3" key="1">
    <citation type="submission" date="2016-04" db="EMBL/GenBank/DDBJ databases">
        <title>A degradative enzymes factory behind the ericoid mycorrhizal symbiosis.</title>
        <authorList>
            <consortium name="DOE Joint Genome Institute"/>
            <person name="Martino E."/>
            <person name="Morin E."/>
            <person name="Grelet G."/>
            <person name="Kuo A."/>
            <person name="Kohler A."/>
            <person name="Daghino S."/>
            <person name="Barry K."/>
            <person name="Choi C."/>
            <person name="Cichocki N."/>
            <person name="Clum A."/>
            <person name="Copeland A."/>
            <person name="Hainaut M."/>
            <person name="Haridas S."/>
            <person name="Labutti K."/>
            <person name="Lindquist E."/>
            <person name="Lipzen A."/>
            <person name="Khouja H.-R."/>
            <person name="Murat C."/>
            <person name="Ohm R."/>
            <person name="Olson A."/>
            <person name="Spatafora J."/>
            <person name="Veneault-Fourrey C."/>
            <person name="Henrissat B."/>
            <person name="Grigoriev I."/>
            <person name="Martin F."/>
            <person name="Perotto S."/>
        </authorList>
    </citation>
    <scope>NUCLEOTIDE SEQUENCE [LARGE SCALE GENOMIC DNA]</scope>
    <source>
        <strain evidence="2 3">E</strain>
    </source>
</reference>
<evidence type="ECO:0000256" key="1">
    <source>
        <dbReference type="SAM" id="Phobius"/>
    </source>
</evidence>
<dbReference type="GeneID" id="36587603"/>
<keyword evidence="3" id="KW-1185">Reference proteome</keyword>
<name>A0A2J6TME8_9HELO</name>
<accession>A0A2J6TME8</accession>
<organism evidence="2 3">
    <name type="scientific">Hyaloscypha bicolor E</name>
    <dbReference type="NCBI Taxonomy" id="1095630"/>
    <lineage>
        <taxon>Eukaryota</taxon>
        <taxon>Fungi</taxon>
        <taxon>Dikarya</taxon>
        <taxon>Ascomycota</taxon>
        <taxon>Pezizomycotina</taxon>
        <taxon>Leotiomycetes</taxon>
        <taxon>Helotiales</taxon>
        <taxon>Hyaloscyphaceae</taxon>
        <taxon>Hyaloscypha</taxon>
        <taxon>Hyaloscypha bicolor</taxon>
    </lineage>
</organism>
<keyword evidence="1" id="KW-1133">Transmembrane helix</keyword>
<gene>
    <name evidence="2" type="ORF">K444DRAFT_609160</name>
</gene>
<dbReference type="Proteomes" id="UP000235371">
    <property type="component" value="Unassembled WGS sequence"/>
</dbReference>
<dbReference type="InParanoid" id="A0A2J6TME8"/>
<dbReference type="EMBL" id="KZ613769">
    <property type="protein sequence ID" value="PMD64191.1"/>
    <property type="molecule type" value="Genomic_DNA"/>
</dbReference>
<evidence type="ECO:0000313" key="3">
    <source>
        <dbReference type="Proteomes" id="UP000235371"/>
    </source>
</evidence>
<feature type="transmembrane region" description="Helical" evidence="1">
    <location>
        <begin position="62"/>
        <end position="81"/>
    </location>
</feature>
<evidence type="ECO:0000313" key="2">
    <source>
        <dbReference type="EMBL" id="PMD64191.1"/>
    </source>
</evidence>